<gene>
    <name evidence="16 17" type="primary">LOC106052134</name>
</gene>
<evidence type="ECO:0000256" key="10">
    <source>
        <dbReference type="ARBA" id="ARBA00022989"/>
    </source>
</evidence>
<organism evidence="15 17">
    <name type="scientific">Biomphalaria glabrata</name>
    <name type="common">Bloodfluke planorb</name>
    <name type="synonym">Freshwater snail</name>
    <dbReference type="NCBI Taxonomy" id="6526"/>
    <lineage>
        <taxon>Eukaryota</taxon>
        <taxon>Metazoa</taxon>
        <taxon>Spiralia</taxon>
        <taxon>Lophotrochozoa</taxon>
        <taxon>Mollusca</taxon>
        <taxon>Gastropoda</taxon>
        <taxon>Heterobranchia</taxon>
        <taxon>Euthyneura</taxon>
        <taxon>Panpulmonata</taxon>
        <taxon>Hygrophila</taxon>
        <taxon>Lymnaeoidea</taxon>
        <taxon>Planorbidae</taxon>
        <taxon>Biomphalaria</taxon>
    </lineage>
</organism>
<feature type="transmembrane region" description="Helical" evidence="14">
    <location>
        <begin position="130"/>
        <end position="151"/>
    </location>
</feature>
<evidence type="ECO:0000256" key="9">
    <source>
        <dbReference type="ARBA" id="ARBA00022824"/>
    </source>
</evidence>
<evidence type="ECO:0000313" key="15">
    <source>
        <dbReference type="Proteomes" id="UP001165740"/>
    </source>
</evidence>
<protein>
    <recommendedName>
        <fullName evidence="5 14">Dol-P-Glc:Glc(2)Man(9)GlcNAc(2)-PP-Dol alpha-1,2-glucosyltransferase</fullName>
        <ecNumber evidence="4 14">2.4.1.256</ecNumber>
    </recommendedName>
</protein>
<dbReference type="InterPro" id="IPR016900">
    <property type="entry name" value="Alg10"/>
</dbReference>
<evidence type="ECO:0000256" key="4">
    <source>
        <dbReference type="ARBA" id="ARBA00011967"/>
    </source>
</evidence>
<dbReference type="RefSeq" id="XP_013062872.2">
    <property type="nucleotide sequence ID" value="XM_013207418.2"/>
</dbReference>
<feature type="transmembrane region" description="Helical" evidence="14">
    <location>
        <begin position="6"/>
        <end position="25"/>
    </location>
</feature>
<feature type="transmembrane region" description="Helical" evidence="14">
    <location>
        <begin position="248"/>
        <end position="266"/>
    </location>
</feature>
<dbReference type="Proteomes" id="UP001165740">
    <property type="component" value="Chromosome 4"/>
</dbReference>
<keyword evidence="11 14" id="KW-0472">Membrane</keyword>
<dbReference type="Pfam" id="PF04922">
    <property type="entry name" value="DIE2_ALG10"/>
    <property type="match status" value="1"/>
</dbReference>
<comment type="similarity">
    <text evidence="3 14">Belongs to the ALG10 glucosyltransferase family.</text>
</comment>
<evidence type="ECO:0000256" key="13">
    <source>
        <dbReference type="ARBA" id="ARBA00048064"/>
    </source>
</evidence>
<keyword evidence="15" id="KW-1185">Reference proteome</keyword>
<dbReference type="PANTHER" id="PTHR12989">
    <property type="entry name" value="ALPHA-1,2-GLUCOSYLTRANSFERASE ALG10"/>
    <property type="match status" value="1"/>
</dbReference>
<keyword evidence="6 14" id="KW-0328">Glycosyltransferase</keyword>
<evidence type="ECO:0000256" key="8">
    <source>
        <dbReference type="ARBA" id="ARBA00022692"/>
    </source>
</evidence>
<evidence type="ECO:0000256" key="12">
    <source>
        <dbReference type="ARBA" id="ARBA00044727"/>
    </source>
</evidence>
<evidence type="ECO:0000313" key="17">
    <source>
        <dbReference type="RefSeq" id="XP_013062872.2"/>
    </source>
</evidence>
<dbReference type="OMA" id="VWDSKIT"/>
<evidence type="ECO:0000256" key="7">
    <source>
        <dbReference type="ARBA" id="ARBA00022679"/>
    </source>
</evidence>
<keyword evidence="9" id="KW-0256">Endoplasmic reticulum</keyword>
<dbReference type="AlphaFoldDB" id="A0A9U8DVR0"/>
<keyword evidence="8 14" id="KW-0812">Transmembrane</keyword>
<reference evidence="16 17" key="1">
    <citation type="submission" date="2025-04" db="UniProtKB">
        <authorList>
            <consortium name="RefSeq"/>
        </authorList>
    </citation>
    <scope>IDENTIFICATION</scope>
</reference>
<evidence type="ECO:0000256" key="6">
    <source>
        <dbReference type="ARBA" id="ARBA00022676"/>
    </source>
</evidence>
<dbReference type="GO" id="GO:0106073">
    <property type="term" value="F:dolichyl pyrophosphate Glc2Man9GlcNAc2 alpha-1,2-glucosyltransferase activity"/>
    <property type="evidence" value="ECO:0007669"/>
    <property type="project" value="UniProtKB-UniRule"/>
</dbReference>
<keyword evidence="7" id="KW-0808">Transferase</keyword>
<comment type="pathway">
    <text evidence="2">Protein modification; protein glycosylation.</text>
</comment>
<dbReference type="RefSeq" id="XP_013062863.2">
    <property type="nucleotide sequence ID" value="XM_013207409.2"/>
</dbReference>
<comment type="catalytic activity">
    <reaction evidence="13">
        <text>an alpha-D-Glc-(1-&gt;3)-alpha-D-Glc-(1-&gt;3)-alpha-D-Man-(1-&gt;2)-alpha-D-Man-(1-&gt;2)-alpha-D-Man-(1-&gt;3)-[alpha-D-Man-(1-&gt;2)-alpha-D-Man-(1-&gt;3)-[alpha-D-Man-(1-&gt;2)-alpha-D-Man-(1-&gt;6)]-alpha-D-Man-(1-&gt;6)]-beta-D-Man-(1-&gt;4)-beta-D-GlcNAc-(1-&gt;4)-alpha-D-GlcNAc-diphospho-di-trans,poly-cis-dolichol + a di-trans,poly-cis-dolichyl beta-D-glucosyl phosphate = a alpha-D-Glc-(1-&gt;2)-alpha-D-Glc-(1-&gt;3)-alpha-D-Glc-(1-&gt;3)-alpha-D-Man-(1-&gt;2)-alpha-D-Man-(1-&gt;2)-alpha-D-Man-(1-&gt;3)-[alpha-D-Man-(1-&gt;2)-alpha-D-Man-(1-&gt;3)-[alpha-D-Man-(1-&gt;2)-alpha-D-Man-(1-&gt;6)]-alpha-D-Man-(1-&gt;6)]-beta-D-Man-(1-&gt;4)-beta-D-GlcNAc-(1-&gt;4)-alpha-D-GlcNAc-diphospho-di-trans,poly-cis-dolichol + a di-trans,poly-cis-dolichyl phosphate + H(+)</text>
        <dbReference type="Rhea" id="RHEA:29543"/>
        <dbReference type="Rhea" id="RHEA-COMP:19498"/>
        <dbReference type="Rhea" id="RHEA-COMP:19502"/>
        <dbReference type="Rhea" id="RHEA-COMP:19512"/>
        <dbReference type="Rhea" id="RHEA-COMP:19522"/>
        <dbReference type="ChEBI" id="CHEBI:15378"/>
        <dbReference type="ChEBI" id="CHEBI:57525"/>
        <dbReference type="ChEBI" id="CHEBI:57683"/>
        <dbReference type="ChEBI" id="CHEBI:132522"/>
        <dbReference type="ChEBI" id="CHEBI:132523"/>
        <dbReference type="EC" id="2.4.1.256"/>
    </reaction>
    <physiologicalReaction direction="left-to-right" evidence="13">
        <dbReference type="Rhea" id="RHEA:29544"/>
    </physiologicalReaction>
</comment>
<evidence type="ECO:0000256" key="5">
    <source>
        <dbReference type="ARBA" id="ARBA00018512"/>
    </source>
</evidence>
<accession>A0A9U8DVR0</accession>
<feature type="transmembrane region" description="Helical" evidence="14">
    <location>
        <begin position="432"/>
        <end position="452"/>
    </location>
</feature>
<proteinExistence type="inferred from homology"/>
<feature type="transmembrane region" description="Helical" evidence="14">
    <location>
        <begin position="91"/>
        <end position="110"/>
    </location>
</feature>
<comment type="function">
    <text evidence="12">Dol-P-Glc:Glc(2)Man(9)GlcNAc(2)-PP-Dol alpha-1,2-glucosyltransferase that operates in the biosynthetic pathway of dolichol-linked oligosaccharides, the glycan precursors employed in protein asparagine (N)-glycosylation. The assembly of dolichol-linked oligosaccharides begins on the cytosolic side of the endoplasmic reticulum membrane and finishes in its lumen. The sequential addition of sugars to dolichol pyrophosphate produces dolichol-linked oligosaccharides containing fourteen sugars, including two GlcNAcs, nine mannoses and three glucoses. Once assembled, the oligosaccharide is transferred from the lipid to nascent proteins by oligosaccharyltransferases. In the lumen of the endoplasmic reticulum, adds the third and last glucose residue from dolichyl phosphate glucose (Dol-P-Glc) onto the lipid-linked oligosaccharide intermediate Glc(2)Man(9)GlcNAc(2)-PP-Dol to produce Glc(3)Man(9)GlcNAc(2)-PP-Dol.</text>
</comment>
<feature type="transmembrane region" description="Helical" evidence="14">
    <location>
        <begin position="180"/>
        <end position="205"/>
    </location>
</feature>
<dbReference type="EC" id="2.4.1.256" evidence="4 14"/>
<dbReference type="PIRSF" id="PIRSF028810">
    <property type="entry name" value="Alpha1_2_glucosyltferase_Alg10"/>
    <property type="match status" value="1"/>
</dbReference>
<evidence type="ECO:0000256" key="3">
    <source>
        <dbReference type="ARBA" id="ARBA00010600"/>
    </source>
</evidence>
<evidence type="ECO:0000313" key="16">
    <source>
        <dbReference type="RefSeq" id="XP_013062863.2"/>
    </source>
</evidence>
<name>A0A9U8DVR0_BIOGL</name>
<feature type="transmembrane region" description="Helical" evidence="14">
    <location>
        <begin position="389"/>
        <end position="411"/>
    </location>
</feature>
<dbReference type="KEGG" id="bgt:106052134"/>
<dbReference type="GeneID" id="106052134"/>
<evidence type="ECO:0000256" key="11">
    <source>
        <dbReference type="ARBA" id="ARBA00023136"/>
    </source>
</evidence>
<feature type="transmembrane region" description="Helical" evidence="14">
    <location>
        <begin position="319"/>
        <end position="338"/>
    </location>
</feature>
<sequence>MQDKVMHIFALSSLMLFTGVIFQLVQKAQNNPYMDEIFHIPQAQQYCRSNFSHWDPMITTLPGLYITSFLSLNIIRSFSGVSLVDLCTTQNLRAMNLLFCIGNFAILFILGKKLNEKSKGKDVNKTTKQLLMNTIVLFLFPVLYFFSWLYYTDPGSTFFTLLMYTLCIHNFHKCSSLFGIIAILFRQTNVVWVLFCFVLVAIEILEKELQHHTKEKIHNFRNTDLLKLLLKILLKPAIVFKLSKKIIFHTYSYVCVIAGFIAFVKINNGIVVGDRSNHVASCNIPQVFYFLLVSLLFSFFNFFHTKNIFAFFRAILKNPFNVLLMVALSAIAVKYLTYEHKYTLSDNRHYTFYVWSRLFKKFHWARYTFIPSYLFSLYQFFSVTSHRGILWQLLFFTCAAACLVPQSLFEFRYYIVPFLILRLNMTLPCSRILLAELFCYILLNVFTVYMFISRPFYWPNDPLPQRFMW</sequence>
<keyword evidence="10 14" id="KW-1133">Transmembrane helix</keyword>
<dbReference type="GO" id="GO:0006488">
    <property type="term" value="P:dolichol-linked oligosaccharide biosynthetic process"/>
    <property type="evidence" value="ECO:0007669"/>
    <property type="project" value="UniProtKB-UniRule"/>
</dbReference>
<comment type="subcellular location">
    <subcellularLocation>
        <location evidence="1">Endoplasmic reticulum membrane</location>
        <topology evidence="1">Multi-pass membrane protein</topology>
    </subcellularLocation>
</comment>
<evidence type="ECO:0000256" key="14">
    <source>
        <dbReference type="PIRNR" id="PIRNR028810"/>
    </source>
</evidence>
<evidence type="ECO:0000256" key="1">
    <source>
        <dbReference type="ARBA" id="ARBA00004477"/>
    </source>
</evidence>
<dbReference type="OrthoDB" id="4769at2759"/>
<dbReference type="PANTHER" id="PTHR12989:SF10">
    <property type="entry name" value="DOL-P-GLC:GLC(2)MAN(9)GLCNAC(2)-PP-DOL ALPHA-1,2-GLUCOSYLTRANSFERASE-RELATED"/>
    <property type="match status" value="1"/>
</dbReference>
<comment type="caution">
    <text evidence="14">Lacks conserved residue(s) required for the propagation of feature annotation.</text>
</comment>
<evidence type="ECO:0000256" key="2">
    <source>
        <dbReference type="ARBA" id="ARBA00004922"/>
    </source>
</evidence>
<feature type="transmembrane region" description="Helical" evidence="14">
    <location>
        <begin position="287"/>
        <end position="304"/>
    </location>
</feature>
<dbReference type="GO" id="GO:0005789">
    <property type="term" value="C:endoplasmic reticulum membrane"/>
    <property type="evidence" value="ECO:0007669"/>
    <property type="project" value="UniProtKB-SubCell"/>
</dbReference>